<feature type="compositionally biased region" description="Low complexity" evidence="1">
    <location>
        <begin position="179"/>
        <end position="190"/>
    </location>
</feature>
<keyword evidence="3" id="KW-1185">Reference proteome</keyword>
<protein>
    <submittedName>
        <fullName evidence="2">Uncharacterized protein</fullName>
    </submittedName>
</protein>
<evidence type="ECO:0000313" key="2">
    <source>
        <dbReference type="EMBL" id="RDY01796.1"/>
    </source>
</evidence>
<dbReference type="EMBL" id="QJKJ01002680">
    <property type="protein sequence ID" value="RDY01796.1"/>
    <property type="molecule type" value="Genomic_DNA"/>
</dbReference>
<evidence type="ECO:0000313" key="3">
    <source>
        <dbReference type="Proteomes" id="UP000257109"/>
    </source>
</evidence>
<evidence type="ECO:0000256" key="1">
    <source>
        <dbReference type="SAM" id="MobiDB-lite"/>
    </source>
</evidence>
<organism evidence="2 3">
    <name type="scientific">Mucuna pruriens</name>
    <name type="common">Velvet bean</name>
    <name type="synonym">Dolichos pruriens</name>
    <dbReference type="NCBI Taxonomy" id="157652"/>
    <lineage>
        <taxon>Eukaryota</taxon>
        <taxon>Viridiplantae</taxon>
        <taxon>Streptophyta</taxon>
        <taxon>Embryophyta</taxon>
        <taxon>Tracheophyta</taxon>
        <taxon>Spermatophyta</taxon>
        <taxon>Magnoliopsida</taxon>
        <taxon>eudicotyledons</taxon>
        <taxon>Gunneridae</taxon>
        <taxon>Pentapetalae</taxon>
        <taxon>rosids</taxon>
        <taxon>fabids</taxon>
        <taxon>Fabales</taxon>
        <taxon>Fabaceae</taxon>
        <taxon>Papilionoideae</taxon>
        <taxon>50 kb inversion clade</taxon>
        <taxon>NPAAA clade</taxon>
        <taxon>indigoferoid/millettioid clade</taxon>
        <taxon>Phaseoleae</taxon>
        <taxon>Mucuna</taxon>
    </lineage>
</organism>
<reference evidence="2" key="1">
    <citation type="submission" date="2018-05" db="EMBL/GenBank/DDBJ databases">
        <title>Draft genome of Mucuna pruriens seed.</title>
        <authorList>
            <person name="Nnadi N.E."/>
            <person name="Vos R."/>
            <person name="Hasami M.H."/>
            <person name="Devisetty U.K."/>
            <person name="Aguiy J.C."/>
        </authorList>
    </citation>
    <scope>NUCLEOTIDE SEQUENCE [LARGE SCALE GENOMIC DNA]</scope>
    <source>
        <strain evidence="2">JCA_2017</strain>
    </source>
</reference>
<name>A0A371HG73_MUCPR</name>
<feature type="region of interest" description="Disordered" evidence="1">
    <location>
        <begin position="164"/>
        <end position="219"/>
    </location>
</feature>
<proteinExistence type="predicted"/>
<feature type="compositionally biased region" description="Polar residues" evidence="1">
    <location>
        <begin position="164"/>
        <end position="178"/>
    </location>
</feature>
<gene>
    <name evidence="2" type="ORF">CR513_14832</name>
</gene>
<feature type="non-terminal residue" evidence="2">
    <location>
        <position position="1"/>
    </location>
</feature>
<dbReference type="Proteomes" id="UP000257109">
    <property type="component" value="Unassembled WGS sequence"/>
</dbReference>
<comment type="caution">
    <text evidence="2">The sequence shown here is derived from an EMBL/GenBank/DDBJ whole genome shotgun (WGS) entry which is preliminary data.</text>
</comment>
<dbReference type="OrthoDB" id="778454at2759"/>
<accession>A0A371HG73</accession>
<dbReference type="AlphaFoldDB" id="A0A371HG73"/>
<sequence>MTSRMKIDVHVEILSMEFGNTFMKFNIFKALKHLAEDHSIFSIGNIEGLIEEYAMSTGSANLAAKADSKMLSHILPFSYFEDFISDIIYYRIDKVLETSQYAEFSIVDTSKLRVIGAATLIEIKFDFEIKFQKANWSEFDSKGKKKSETDSNIQELAETKSINSKGAEIVSNNQPEARSNSSQMESQSSSTPDNRVHSVGQPTPSIEEKEISPQPLNTKLKPLPKHLKYAFFGDHQQFSVIIANNLNREQEEKLLGVLKKHKKAIGWALTELPRINPSICMHKILLEEDAHPIRKQ</sequence>